<reference evidence="1 2" key="2">
    <citation type="journal article" date="2009" name="PLoS ONE">
        <title>The photosynthetic apparatus and its regulation in the aerobic gammaproteobacterium Congregibacter litoralis gen. nov., sp. nov.</title>
        <authorList>
            <person name="Spring S."/>
            <person name="Lunsdorf H."/>
            <person name="Fuchs B.M."/>
            <person name="Tindall B.J."/>
        </authorList>
    </citation>
    <scope>NUCLEOTIDE SEQUENCE [LARGE SCALE GENOMIC DNA]</scope>
    <source>
        <strain evidence="1">KT71</strain>
    </source>
</reference>
<reference evidence="1 2" key="1">
    <citation type="journal article" date="2007" name="Proc. Natl. Acad. Sci. U.S.A.">
        <title>Characterization of a marine gammaproteobacterium capable of aerobic anoxygenic photosynthesis.</title>
        <authorList>
            <person name="Fuchs B.M."/>
            <person name="Spring S."/>
            <person name="Teeling H."/>
            <person name="Quast C."/>
            <person name="Wulf J."/>
            <person name="Schattenhofer M."/>
            <person name="Yan S."/>
            <person name="Ferriera S."/>
            <person name="Johnson J."/>
            <person name="Glockner F.O."/>
            <person name="Amann R."/>
        </authorList>
    </citation>
    <scope>NUCLEOTIDE SEQUENCE [LARGE SCALE GENOMIC DNA]</scope>
    <source>
        <strain evidence="1">KT71</strain>
    </source>
</reference>
<dbReference type="RefSeq" id="WP_008293017.1">
    <property type="nucleotide sequence ID" value="NZ_CM002299.1"/>
</dbReference>
<dbReference type="HOGENOM" id="CLU_1029380_0_0_6"/>
<dbReference type="InterPro" id="IPR032466">
    <property type="entry name" value="Metal_Hydrolase"/>
</dbReference>
<organism evidence="1 2">
    <name type="scientific">Congregibacter litoralis KT71</name>
    <dbReference type="NCBI Taxonomy" id="314285"/>
    <lineage>
        <taxon>Bacteria</taxon>
        <taxon>Pseudomonadati</taxon>
        <taxon>Pseudomonadota</taxon>
        <taxon>Gammaproteobacteria</taxon>
        <taxon>Cellvibrionales</taxon>
        <taxon>Halieaceae</taxon>
        <taxon>Congregibacter</taxon>
    </lineage>
</organism>
<dbReference type="InterPro" id="IPR006311">
    <property type="entry name" value="TAT_signal"/>
</dbReference>
<dbReference type="EMBL" id="AAOA02000002">
    <property type="protein sequence ID" value="EAQ98192.1"/>
    <property type="molecule type" value="Genomic_DNA"/>
</dbReference>
<accession>A4A7C3</accession>
<dbReference type="SUPFAM" id="SSF51556">
    <property type="entry name" value="Metallo-dependent hydrolases"/>
    <property type="match status" value="1"/>
</dbReference>
<evidence type="ECO:0000313" key="1">
    <source>
        <dbReference type="EMBL" id="EAQ98192.1"/>
    </source>
</evidence>
<dbReference type="Proteomes" id="UP000019205">
    <property type="component" value="Chromosome"/>
</dbReference>
<name>A4A7C3_9GAMM</name>
<dbReference type="STRING" id="314285.KT71_03057"/>
<evidence type="ECO:0000313" key="2">
    <source>
        <dbReference type="Proteomes" id="UP000019205"/>
    </source>
</evidence>
<protein>
    <submittedName>
        <fullName evidence="1">Uncharacterized protein</fullName>
    </submittedName>
</protein>
<sequence>MTNTADLTRRRFLGATAGGFALSLVPGCSDTIPPGRYTQADIDLLAKQRIKEAEKKGKGPYGEQRYAGYRGLATLPWFDIDDRGQLVCIDDSLPGIVDVHAHLGMSILFKPQLDLQAATPRTRHLLDCDGSTPPCELDLDIYINGNFSPEALKDNERVLTTQGLWGNDVVRSHTIPNLIAEMDAMGVAHSFVLPIKLGLPFGDDLTEQWQNAITRAEVSDRLTTGCSVHPRDEDRVEQLRRYASGGSKLVKLHPTVQKFYPDDPSLMPLL</sequence>
<dbReference type="eggNOG" id="COG2159">
    <property type="taxonomic scope" value="Bacteria"/>
</dbReference>
<dbReference type="PROSITE" id="PS51318">
    <property type="entry name" value="TAT"/>
    <property type="match status" value="1"/>
</dbReference>
<gene>
    <name evidence="1" type="ORF">KT71_03057</name>
</gene>
<dbReference type="Gene3D" id="3.20.20.140">
    <property type="entry name" value="Metal-dependent hydrolases"/>
    <property type="match status" value="1"/>
</dbReference>
<comment type="caution">
    <text evidence="1">The sequence shown here is derived from an EMBL/GenBank/DDBJ whole genome shotgun (WGS) entry which is preliminary data.</text>
</comment>
<dbReference type="AlphaFoldDB" id="A4A7C3"/>
<proteinExistence type="predicted"/>
<keyword evidence="2" id="KW-1185">Reference proteome</keyword>